<evidence type="ECO:0000256" key="3">
    <source>
        <dbReference type="ARBA" id="ARBA00023163"/>
    </source>
</evidence>
<evidence type="ECO:0000313" key="5">
    <source>
        <dbReference type="EMBL" id="AXY74230.1"/>
    </source>
</evidence>
<feature type="domain" description="HTH hxlR-type" evidence="4">
    <location>
        <begin position="9"/>
        <end position="107"/>
    </location>
</feature>
<dbReference type="Gene3D" id="1.10.10.10">
    <property type="entry name" value="Winged helix-like DNA-binding domain superfamily/Winged helix DNA-binding domain"/>
    <property type="match status" value="1"/>
</dbReference>
<keyword evidence="1" id="KW-0805">Transcription regulation</keyword>
<dbReference type="GO" id="GO:0003677">
    <property type="term" value="F:DNA binding"/>
    <property type="evidence" value="ECO:0007669"/>
    <property type="project" value="UniProtKB-KW"/>
</dbReference>
<protein>
    <submittedName>
        <fullName evidence="5">Transcriptional regulator</fullName>
    </submittedName>
</protein>
<dbReference type="PANTHER" id="PTHR33204:SF29">
    <property type="entry name" value="TRANSCRIPTIONAL REGULATOR"/>
    <property type="match status" value="1"/>
</dbReference>
<evidence type="ECO:0000259" key="4">
    <source>
        <dbReference type="PROSITE" id="PS51118"/>
    </source>
</evidence>
<dbReference type="KEGG" id="pseg:D3H65_09695"/>
<dbReference type="PANTHER" id="PTHR33204">
    <property type="entry name" value="TRANSCRIPTIONAL REGULATOR, MARR FAMILY"/>
    <property type="match status" value="1"/>
</dbReference>
<dbReference type="SUPFAM" id="SSF46785">
    <property type="entry name" value="Winged helix' DNA-binding domain"/>
    <property type="match status" value="1"/>
</dbReference>
<dbReference type="OrthoDB" id="9797599at2"/>
<name>A0A3B7MMF6_9BACT</name>
<evidence type="ECO:0000256" key="1">
    <source>
        <dbReference type="ARBA" id="ARBA00023015"/>
    </source>
</evidence>
<keyword evidence="6" id="KW-1185">Reference proteome</keyword>
<organism evidence="5 6">
    <name type="scientific">Paraflavitalea soli</name>
    <dbReference type="NCBI Taxonomy" id="2315862"/>
    <lineage>
        <taxon>Bacteria</taxon>
        <taxon>Pseudomonadati</taxon>
        <taxon>Bacteroidota</taxon>
        <taxon>Chitinophagia</taxon>
        <taxon>Chitinophagales</taxon>
        <taxon>Chitinophagaceae</taxon>
        <taxon>Paraflavitalea</taxon>
    </lineage>
</organism>
<dbReference type="InterPro" id="IPR002577">
    <property type="entry name" value="HTH_HxlR"/>
</dbReference>
<gene>
    <name evidence="5" type="ORF">D3H65_09695</name>
</gene>
<proteinExistence type="predicted"/>
<dbReference type="InterPro" id="IPR036390">
    <property type="entry name" value="WH_DNA-bd_sf"/>
</dbReference>
<evidence type="ECO:0000313" key="6">
    <source>
        <dbReference type="Proteomes" id="UP000263900"/>
    </source>
</evidence>
<accession>A0A3B7MMF6</accession>
<dbReference type="Proteomes" id="UP000263900">
    <property type="component" value="Chromosome"/>
</dbReference>
<dbReference type="PROSITE" id="PS51118">
    <property type="entry name" value="HTH_HXLR"/>
    <property type="match status" value="1"/>
</dbReference>
<keyword evidence="2" id="KW-0238">DNA-binding</keyword>
<dbReference type="AlphaFoldDB" id="A0A3B7MMF6"/>
<dbReference type="EMBL" id="CP032157">
    <property type="protein sequence ID" value="AXY74230.1"/>
    <property type="molecule type" value="Genomic_DNA"/>
</dbReference>
<dbReference type="InterPro" id="IPR036388">
    <property type="entry name" value="WH-like_DNA-bd_sf"/>
</dbReference>
<dbReference type="Pfam" id="PF01638">
    <property type="entry name" value="HxlR"/>
    <property type="match status" value="1"/>
</dbReference>
<dbReference type="RefSeq" id="WP_119050117.1">
    <property type="nucleotide sequence ID" value="NZ_CP032157.1"/>
</dbReference>
<reference evidence="5 6" key="1">
    <citation type="submission" date="2018-09" db="EMBL/GenBank/DDBJ databases">
        <title>Genome sequencing of strain 6GH32-13.</title>
        <authorList>
            <person name="Weon H.-Y."/>
            <person name="Heo J."/>
            <person name="Kwon S.-W."/>
        </authorList>
    </citation>
    <scope>NUCLEOTIDE SEQUENCE [LARGE SCALE GENOMIC DNA]</scope>
    <source>
        <strain evidence="5 6">5GH32-13</strain>
    </source>
</reference>
<sequence>MDELLFKGCPVQYAMQFLAGKWQIAILWNLSQKPLRFGELKKHIAGITDKILMKELQFFEGKEIVYRKKFDEAPVRVEYSLAPLGRSLLPVINQIVDWGYAHLQDAKVSGDMYQTPFADIEQIAMLHVNRD</sequence>
<evidence type="ECO:0000256" key="2">
    <source>
        <dbReference type="ARBA" id="ARBA00023125"/>
    </source>
</evidence>
<keyword evidence="3" id="KW-0804">Transcription</keyword>